<keyword evidence="2" id="KW-0472">Membrane</keyword>
<reference evidence="3 4" key="1">
    <citation type="submission" date="2016-10" db="EMBL/GenBank/DDBJ databases">
        <authorList>
            <person name="Varghese N."/>
            <person name="Submissions S."/>
        </authorList>
    </citation>
    <scope>NUCLEOTIDE SEQUENCE [LARGE SCALE GENOMIC DNA]</scope>
    <source>
        <strain evidence="3 4">LMG 22274</strain>
    </source>
</reference>
<dbReference type="Proteomes" id="UP000183529">
    <property type="component" value="Unassembled WGS sequence"/>
</dbReference>
<sequence length="155" mass="16960">MSPPAPASRQEGPRAGGLPSLSRSPIHLLSALVTVSVDKLWDSMLLDMAKTLPFEQKAHFLLIVALLLFVVTTLSTTLTQSRVDSDSPGVALAKGLAMGVLASLPYTFSATEMDLLFIGWSGINELQQQHRKTRQDPKPDHRFSPTQQENVPWTP</sequence>
<dbReference type="EMBL" id="FNZM01000001">
    <property type="protein sequence ID" value="SEI85808.1"/>
    <property type="molecule type" value="Genomic_DNA"/>
</dbReference>
<dbReference type="GeneID" id="61305022"/>
<evidence type="ECO:0000256" key="2">
    <source>
        <dbReference type="SAM" id="Phobius"/>
    </source>
</evidence>
<feature type="transmembrane region" description="Helical" evidence="2">
    <location>
        <begin position="58"/>
        <end position="78"/>
    </location>
</feature>
<gene>
    <name evidence="3" type="ORF">SAMN05216550_101197</name>
</gene>
<name>A0AAQ1GAY3_9BURK</name>
<dbReference type="AlphaFoldDB" id="A0AAQ1GAY3"/>
<proteinExistence type="predicted"/>
<evidence type="ECO:0000256" key="1">
    <source>
        <dbReference type="SAM" id="MobiDB-lite"/>
    </source>
</evidence>
<comment type="caution">
    <text evidence="3">The sequence shown here is derived from an EMBL/GenBank/DDBJ whole genome shotgun (WGS) entry which is preliminary data.</text>
</comment>
<organism evidence="3 4">
    <name type="scientific">Paraburkholderia tropica</name>
    <dbReference type="NCBI Taxonomy" id="92647"/>
    <lineage>
        <taxon>Bacteria</taxon>
        <taxon>Pseudomonadati</taxon>
        <taxon>Pseudomonadota</taxon>
        <taxon>Betaproteobacteria</taxon>
        <taxon>Burkholderiales</taxon>
        <taxon>Burkholderiaceae</taxon>
        <taxon>Paraburkholderia</taxon>
    </lineage>
</organism>
<evidence type="ECO:0000313" key="4">
    <source>
        <dbReference type="Proteomes" id="UP000183529"/>
    </source>
</evidence>
<feature type="region of interest" description="Disordered" evidence="1">
    <location>
        <begin position="128"/>
        <end position="155"/>
    </location>
</feature>
<keyword evidence="2" id="KW-1133">Transmembrane helix</keyword>
<evidence type="ECO:0000313" key="3">
    <source>
        <dbReference type="EMBL" id="SEI85808.1"/>
    </source>
</evidence>
<feature type="compositionally biased region" description="Polar residues" evidence="1">
    <location>
        <begin position="144"/>
        <end position="155"/>
    </location>
</feature>
<keyword evidence="2" id="KW-0812">Transmembrane</keyword>
<protein>
    <submittedName>
        <fullName evidence="3">Uncharacterized protein</fullName>
    </submittedName>
</protein>
<feature type="compositionally biased region" description="Basic and acidic residues" evidence="1">
    <location>
        <begin position="134"/>
        <end position="143"/>
    </location>
</feature>
<accession>A0AAQ1GAY3</accession>
<dbReference type="RefSeq" id="WP_074981136.1">
    <property type="nucleotide sequence ID" value="NZ_CADFGN010000005.1"/>
</dbReference>